<protein>
    <submittedName>
        <fullName evidence="1">DUF4817 domain-containing protein</fullName>
    </submittedName>
</protein>
<reference evidence="1" key="1">
    <citation type="submission" date="2016-06" db="UniProtKB">
        <authorList>
            <consortium name="WormBaseParasite"/>
        </authorList>
    </citation>
    <scope>IDENTIFICATION</scope>
</reference>
<evidence type="ECO:0000313" key="1">
    <source>
        <dbReference type="WBParaSite" id="ECPE_0000173301-mRNA-1"/>
    </source>
</evidence>
<dbReference type="WBParaSite" id="ECPE_0000173301-mRNA-1">
    <property type="protein sequence ID" value="ECPE_0000173301-mRNA-1"/>
    <property type="gene ID" value="ECPE_0000173301"/>
</dbReference>
<sequence>LTHVGLFRSAASKHDSYRDVNLTQAYAETARSGGLNAHQTSEMERAAAMGNSRKLFHIIRVTGRKALGVSETVYEADGSPIHNQQRRLERWVEHFEAQFRWLPVSASHTAIPAHVPWFVSTDPPSEAKIRKEI</sequence>
<proteinExistence type="predicted"/>
<name>A0A183A448_9TREM</name>
<accession>A0A183A448</accession>
<organism evidence="1">
    <name type="scientific">Echinostoma caproni</name>
    <dbReference type="NCBI Taxonomy" id="27848"/>
    <lineage>
        <taxon>Eukaryota</taxon>
        <taxon>Metazoa</taxon>
        <taxon>Spiralia</taxon>
        <taxon>Lophotrochozoa</taxon>
        <taxon>Platyhelminthes</taxon>
        <taxon>Trematoda</taxon>
        <taxon>Digenea</taxon>
        <taxon>Plagiorchiida</taxon>
        <taxon>Echinostomata</taxon>
        <taxon>Echinostomatoidea</taxon>
        <taxon>Echinostomatidae</taxon>
        <taxon>Echinostoma</taxon>
    </lineage>
</organism>
<dbReference type="AlphaFoldDB" id="A0A183A448"/>